<dbReference type="Proteomes" id="UP001346149">
    <property type="component" value="Unassembled WGS sequence"/>
</dbReference>
<feature type="signal peptide" evidence="1">
    <location>
        <begin position="1"/>
        <end position="19"/>
    </location>
</feature>
<organism evidence="2 3">
    <name type="scientific">Trapa natans</name>
    <name type="common">Water chestnut</name>
    <dbReference type="NCBI Taxonomy" id="22666"/>
    <lineage>
        <taxon>Eukaryota</taxon>
        <taxon>Viridiplantae</taxon>
        <taxon>Streptophyta</taxon>
        <taxon>Embryophyta</taxon>
        <taxon>Tracheophyta</taxon>
        <taxon>Spermatophyta</taxon>
        <taxon>Magnoliopsida</taxon>
        <taxon>eudicotyledons</taxon>
        <taxon>Gunneridae</taxon>
        <taxon>Pentapetalae</taxon>
        <taxon>rosids</taxon>
        <taxon>malvids</taxon>
        <taxon>Myrtales</taxon>
        <taxon>Lythraceae</taxon>
        <taxon>Trapa</taxon>
    </lineage>
</organism>
<accession>A0AAN7MAM1</accession>
<name>A0AAN7MAM1_TRANT</name>
<keyword evidence="1" id="KW-0732">Signal</keyword>
<dbReference type="AlphaFoldDB" id="A0AAN7MAM1"/>
<evidence type="ECO:0000256" key="1">
    <source>
        <dbReference type="SAM" id="SignalP"/>
    </source>
</evidence>
<keyword evidence="3" id="KW-1185">Reference proteome</keyword>
<gene>
    <name evidence="2" type="ORF">SAY86_021829</name>
</gene>
<dbReference type="EMBL" id="JAXQNO010000003">
    <property type="protein sequence ID" value="KAK4801342.1"/>
    <property type="molecule type" value="Genomic_DNA"/>
</dbReference>
<evidence type="ECO:0000313" key="3">
    <source>
        <dbReference type="Proteomes" id="UP001346149"/>
    </source>
</evidence>
<sequence length="59" mass="6876">MVLVPASLILLLLRKPWKGRPLSVSQSILVQFLEFFQQYYMVKGSWWTDCNAGFFLPVI</sequence>
<feature type="chain" id="PRO_5042996228" evidence="1">
    <location>
        <begin position="20"/>
        <end position="59"/>
    </location>
</feature>
<reference evidence="2 3" key="1">
    <citation type="journal article" date="2023" name="Hortic Res">
        <title>Pangenome of water caltrop reveals structural variations and asymmetric subgenome divergence after allopolyploidization.</title>
        <authorList>
            <person name="Zhang X."/>
            <person name="Chen Y."/>
            <person name="Wang L."/>
            <person name="Yuan Y."/>
            <person name="Fang M."/>
            <person name="Shi L."/>
            <person name="Lu R."/>
            <person name="Comes H.P."/>
            <person name="Ma Y."/>
            <person name="Chen Y."/>
            <person name="Huang G."/>
            <person name="Zhou Y."/>
            <person name="Zheng Z."/>
            <person name="Qiu Y."/>
        </authorList>
    </citation>
    <scope>NUCLEOTIDE SEQUENCE [LARGE SCALE GENOMIC DNA]</scope>
    <source>
        <strain evidence="2">F231</strain>
    </source>
</reference>
<protein>
    <submittedName>
        <fullName evidence="2">Uncharacterized protein</fullName>
    </submittedName>
</protein>
<proteinExistence type="predicted"/>
<evidence type="ECO:0000313" key="2">
    <source>
        <dbReference type="EMBL" id="KAK4801342.1"/>
    </source>
</evidence>
<comment type="caution">
    <text evidence="2">The sequence shown here is derived from an EMBL/GenBank/DDBJ whole genome shotgun (WGS) entry which is preliminary data.</text>
</comment>